<sequence length="61" mass="6990">MYIGCGLMVIFLISIDIDILLLVTCQHFIDVREIINLQYKDTSRTQPFTTTNSFPLPNPSE</sequence>
<keyword evidence="1" id="KW-0812">Transmembrane</keyword>
<keyword evidence="1" id="KW-0472">Membrane</keyword>
<keyword evidence="1" id="KW-1133">Transmembrane helix</keyword>
<reference evidence="2 3" key="1">
    <citation type="journal article" date="2020" name="Mol. Biol. Evol.">
        <title>Distinct Expression and Methylation Patterns for Genes with Different Fates following a Single Whole-Genome Duplication in Flowering Plants.</title>
        <authorList>
            <person name="Shi T."/>
            <person name="Rahmani R.S."/>
            <person name="Gugger P.F."/>
            <person name="Wang M."/>
            <person name="Li H."/>
            <person name="Zhang Y."/>
            <person name="Li Z."/>
            <person name="Wang Q."/>
            <person name="Van de Peer Y."/>
            <person name="Marchal K."/>
            <person name="Chen J."/>
        </authorList>
    </citation>
    <scope>NUCLEOTIDE SEQUENCE [LARGE SCALE GENOMIC DNA]</scope>
    <source>
        <tissue evidence="2">Leaf</tissue>
    </source>
</reference>
<dbReference type="EMBL" id="DUZY01000005">
    <property type="protein sequence ID" value="DAD41694.1"/>
    <property type="molecule type" value="Genomic_DNA"/>
</dbReference>
<evidence type="ECO:0000313" key="2">
    <source>
        <dbReference type="EMBL" id="DAD41694.1"/>
    </source>
</evidence>
<dbReference type="Proteomes" id="UP000607653">
    <property type="component" value="Unassembled WGS sequence"/>
</dbReference>
<protein>
    <submittedName>
        <fullName evidence="2">Uncharacterized protein</fullName>
    </submittedName>
</protein>
<keyword evidence="3" id="KW-1185">Reference proteome</keyword>
<accession>A0A822Z5N0</accession>
<proteinExistence type="predicted"/>
<feature type="transmembrane region" description="Helical" evidence="1">
    <location>
        <begin position="6"/>
        <end position="29"/>
    </location>
</feature>
<name>A0A822Z5N0_NELNU</name>
<comment type="caution">
    <text evidence="2">The sequence shown here is derived from an EMBL/GenBank/DDBJ whole genome shotgun (WGS) entry which is preliminary data.</text>
</comment>
<organism evidence="2 3">
    <name type="scientific">Nelumbo nucifera</name>
    <name type="common">Sacred lotus</name>
    <dbReference type="NCBI Taxonomy" id="4432"/>
    <lineage>
        <taxon>Eukaryota</taxon>
        <taxon>Viridiplantae</taxon>
        <taxon>Streptophyta</taxon>
        <taxon>Embryophyta</taxon>
        <taxon>Tracheophyta</taxon>
        <taxon>Spermatophyta</taxon>
        <taxon>Magnoliopsida</taxon>
        <taxon>Proteales</taxon>
        <taxon>Nelumbonaceae</taxon>
        <taxon>Nelumbo</taxon>
    </lineage>
</organism>
<gene>
    <name evidence="2" type="ORF">HUJ06_016017</name>
</gene>
<evidence type="ECO:0000313" key="3">
    <source>
        <dbReference type="Proteomes" id="UP000607653"/>
    </source>
</evidence>
<evidence type="ECO:0000256" key="1">
    <source>
        <dbReference type="SAM" id="Phobius"/>
    </source>
</evidence>
<dbReference type="AlphaFoldDB" id="A0A822Z5N0"/>